<evidence type="ECO:0000313" key="2">
    <source>
        <dbReference type="EMBL" id="GAG53461.1"/>
    </source>
</evidence>
<comment type="caution">
    <text evidence="2">The sequence shown here is derived from an EMBL/GenBank/DDBJ whole genome shotgun (WGS) entry which is preliminary data.</text>
</comment>
<feature type="non-terminal residue" evidence="2">
    <location>
        <position position="1"/>
    </location>
</feature>
<reference evidence="2" key="1">
    <citation type="journal article" date="2014" name="Front. Microbiol.">
        <title>High frequency of phylogenetically diverse reductive dehalogenase-homologous genes in deep subseafloor sedimentary metagenomes.</title>
        <authorList>
            <person name="Kawai M."/>
            <person name="Futagami T."/>
            <person name="Toyoda A."/>
            <person name="Takaki Y."/>
            <person name="Nishi S."/>
            <person name="Hori S."/>
            <person name="Arai W."/>
            <person name="Tsubouchi T."/>
            <person name="Morono Y."/>
            <person name="Uchiyama I."/>
            <person name="Ito T."/>
            <person name="Fujiyama A."/>
            <person name="Inagaki F."/>
            <person name="Takami H."/>
        </authorList>
    </citation>
    <scope>NUCLEOTIDE SEQUENCE</scope>
    <source>
        <strain evidence="2">Expedition CK06-06</strain>
    </source>
</reference>
<keyword evidence="1" id="KW-0175">Coiled coil</keyword>
<evidence type="ECO:0000256" key="1">
    <source>
        <dbReference type="SAM" id="Coils"/>
    </source>
</evidence>
<protein>
    <submittedName>
        <fullName evidence="2">Uncharacterized protein</fullName>
    </submittedName>
</protein>
<sequence length="223" mass="24085">QSTAEQTIELLADQISIAKDQAKLQIDNSKLNADRLITHAETQAAIDNSTAQALHEEDLAFLNAQYEAEIGVLDDILSDSQKQINALRGIDDSVKSVEAALIGFRDALISEDLARINSAGTLEQSTTTPGFASGGSFGGGMRVVGEKGPELEFTGASRITSNSDLKSMLSQEALVEELKQLRSENRQLLTELAFANRKIVKKLDKWDGAGLPNFVETQPVEVV</sequence>
<gene>
    <name evidence="2" type="ORF">S01H1_76282</name>
</gene>
<dbReference type="EMBL" id="BARS01051179">
    <property type="protein sequence ID" value="GAG53461.1"/>
    <property type="molecule type" value="Genomic_DNA"/>
</dbReference>
<accession>X0ZZP2</accession>
<dbReference type="AlphaFoldDB" id="X0ZZP2"/>
<feature type="coiled-coil region" evidence="1">
    <location>
        <begin position="171"/>
        <end position="198"/>
    </location>
</feature>
<name>X0ZZP2_9ZZZZ</name>
<organism evidence="2">
    <name type="scientific">marine sediment metagenome</name>
    <dbReference type="NCBI Taxonomy" id="412755"/>
    <lineage>
        <taxon>unclassified sequences</taxon>
        <taxon>metagenomes</taxon>
        <taxon>ecological metagenomes</taxon>
    </lineage>
</organism>
<proteinExistence type="predicted"/>